<feature type="binding site" evidence="13">
    <location>
        <position position="287"/>
    </location>
    <ligand>
        <name>Mg(2+)</name>
        <dbReference type="ChEBI" id="CHEBI:18420"/>
    </ligand>
</feature>
<feature type="binding site" evidence="13">
    <location>
        <position position="250"/>
    </location>
    <ligand>
        <name>Mg(2+)</name>
        <dbReference type="ChEBI" id="CHEBI:18420"/>
    </ligand>
</feature>
<protein>
    <recommendedName>
        <fullName evidence="6">methylaspartate ammonia-lyase</fullName>
        <ecNumber evidence="6">4.3.1.2</ecNumber>
    </recommendedName>
</protein>
<evidence type="ECO:0000259" key="14">
    <source>
        <dbReference type="Pfam" id="PF05034"/>
    </source>
</evidence>
<dbReference type="InterPro" id="IPR036849">
    <property type="entry name" value="Enolase-like_C_sf"/>
</dbReference>
<comment type="caution">
    <text evidence="16">The sequence shown here is derived from an EMBL/GenBank/DDBJ whole genome shotgun (WGS) entry which is preliminary data.</text>
</comment>
<feature type="site" description="Transition state stabilizer" evidence="12">
    <location>
        <position position="208"/>
    </location>
</feature>
<dbReference type="InterPro" id="IPR006395">
    <property type="entry name" value="Me_Asp_am_lyase"/>
</dbReference>
<evidence type="ECO:0000256" key="1">
    <source>
        <dbReference type="ARBA" id="ARBA00000789"/>
    </source>
</evidence>
<name>A0AAP2Z731_9EURY</name>
<dbReference type="InterPro" id="IPR029017">
    <property type="entry name" value="Enolase-like_N"/>
</dbReference>
<dbReference type="SUPFAM" id="SSF51604">
    <property type="entry name" value="Enolase C-terminal domain-like"/>
    <property type="match status" value="1"/>
</dbReference>
<feature type="binding site" evidence="11">
    <location>
        <position position="343"/>
    </location>
    <ligand>
        <name>(2S,3S)-3-methyl-L-aspartate</name>
        <dbReference type="ChEBI" id="CHEBI:58724"/>
    </ligand>
</feature>
<feature type="domain" description="Methylaspartate ammonia-lyase N-terminal" evidence="14">
    <location>
        <begin position="1"/>
        <end position="172"/>
    </location>
</feature>
<sequence>MQIESIRAIAGLSGFYTDDQQAIKDGARADGFAYAGDPMTAGFDAIRQAGEALLVDLRLSDGTVVRGDCAAVQYSGAGGRDPVFRADRYKPLLEGPVADAFEGRDPRAFGENVARLESLGPDGKPLAPEGKLSESTEEQLHTAIRYGVSQALLAAAARARRTTMTDVLAETLGTQPATEPVPVFGQSGDDRRTNAEKMLLKGVPVLPHGLFNSHSKMGPNGEKLVAYLEWLRERSNELASADYEPRFHIDVYGMIGELFGAPFDNDEVLEYFERLAAATGQIPLQIEGPMDVGTRECQIHAMAELRDGLASAGIDVDIVADEWCNTLEDVRAFVDAGAADVVQIKTPDLGSVHHSGEAVRYCEGTDTRAYLGGTCNETDRSARVCAHVALATDAAQVLAKPGMGFDEGYMIVENEMRRTLARRAANSPETAQHNGVVAND</sequence>
<dbReference type="Gene3D" id="3.20.20.120">
    <property type="entry name" value="Enolase-like C-terminal domain"/>
    <property type="match status" value="1"/>
</dbReference>
<reference evidence="16 17" key="1">
    <citation type="submission" date="2022-09" db="EMBL/GenBank/DDBJ databases">
        <title>Enrichment on poylsaccharides allowed isolation of novel metabolic and taxonomic groups of Haloarchaea.</title>
        <authorList>
            <person name="Sorokin D.Y."/>
            <person name="Elcheninov A.G."/>
            <person name="Khizhniak T.V."/>
            <person name="Kolganova T.V."/>
            <person name="Kublanov I.V."/>
        </authorList>
    </citation>
    <scope>NUCLEOTIDE SEQUENCE [LARGE SCALE GENOMIC DNA]</scope>
    <source>
        <strain evidence="16 17">AArc-curdl1</strain>
    </source>
</reference>
<dbReference type="RefSeq" id="WP_342807307.1">
    <property type="nucleotide sequence ID" value="NZ_JAOPJZ010000003.1"/>
</dbReference>
<evidence type="ECO:0000259" key="15">
    <source>
        <dbReference type="Pfam" id="PF07476"/>
    </source>
</evidence>
<comment type="pathway">
    <text evidence="3">Amino-acid degradation; L-glutamate degradation via mesaconate pathway; acetate and pyruvate from L-glutamate: step 2/4.</text>
</comment>
<comment type="similarity">
    <text evidence="4">Belongs to the methylaspartate ammonia-lyase family.</text>
</comment>
<dbReference type="GO" id="GO:0050096">
    <property type="term" value="F:methylaspartate ammonia-lyase activity"/>
    <property type="evidence" value="ECO:0007669"/>
    <property type="project" value="UniProtKB-EC"/>
</dbReference>
<evidence type="ECO:0000256" key="9">
    <source>
        <dbReference type="ARBA" id="ARBA00023239"/>
    </source>
</evidence>
<evidence type="ECO:0000313" key="17">
    <source>
        <dbReference type="Proteomes" id="UP001321047"/>
    </source>
</evidence>
<organism evidence="16 17">
    <name type="scientific">Natronosalvus hydrolyticus</name>
    <dbReference type="NCBI Taxonomy" id="2979988"/>
    <lineage>
        <taxon>Archaea</taxon>
        <taxon>Methanobacteriati</taxon>
        <taxon>Methanobacteriota</taxon>
        <taxon>Stenosarchaea group</taxon>
        <taxon>Halobacteria</taxon>
        <taxon>Halobacteriales</taxon>
        <taxon>Natrialbaceae</taxon>
        <taxon>Natronosalvus</taxon>
    </lineage>
</organism>
<evidence type="ECO:0000256" key="3">
    <source>
        <dbReference type="ARBA" id="ARBA00004675"/>
    </source>
</evidence>
<keyword evidence="7 13" id="KW-0479">Metal-binding</keyword>
<evidence type="ECO:0000256" key="7">
    <source>
        <dbReference type="ARBA" id="ARBA00022723"/>
    </source>
</evidence>
<dbReference type="EMBL" id="JAOPJZ010000003">
    <property type="protein sequence ID" value="MCU4751473.1"/>
    <property type="molecule type" value="Genomic_DNA"/>
</dbReference>
<dbReference type="Proteomes" id="UP001321047">
    <property type="component" value="Unassembled WGS sequence"/>
</dbReference>
<proteinExistence type="inferred from homology"/>
<dbReference type="NCBIfam" id="TIGR01502">
    <property type="entry name" value="B_methylAsp_ase"/>
    <property type="match status" value="1"/>
</dbReference>
<dbReference type="InterPro" id="IPR022665">
    <property type="entry name" value="MeAsp_NH4-lyase_N"/>
</dbReference>
<dbReference type="SUPFAM" id="SSF54826">
    <property type="entry name" value="Enolase N-terminal domain-like"/>
    <property type="match status" value="1"/>
</dbReference>
<evidence type="ECO:0000256" key="6">
    <source>
        <dbReference type="ARBA" id="ARBA00012993"/>
    </source>
</evidence>
<evidence type="ECO:0000313" key="16">
    <source>
        <dbReference type="EMBL" id="MCU4751473.1"/>
    </source>
</evidence>
<dbReference type="Pfam" id="PF05034">
    <property type="entry name" value="MAAL_N"/>
    <property type="match status" value="1"/>
</dbReference>
<dbReference type="Pfam" id="PF07476">
    <property type="entry name" value="MAAL_C"/>
    <property type="match status" value="1"/>
</dbReference>
<evidence type="ECO:0000256" key="4">
    <source>
        <dbReference type="ARBA" id="ARBA00009954"/>
    </source>
</evidence>
<dbReference type="PANTHER" id="PTHR48073:SF2">
    <property type="entry name" value="O-SUCCINYLBENZOATE SYNTHASE"/>
    <property type="match status" value="1"/>
</dbReference>
<dbReference type="EC" id="4.3.1.2" evidence="6"/>
<dbReference type="InterPro" id="IPR022662">
    <property type="entry name" value="MeAsp_NH4-lyase_C"/>
</dbReference>
<dbReference type="AlphaFoldDB" id="A0AAP2Z731"/>
<evidence type="ECO:0000256" key="5">
    <source>
        <dbReference type="ARBA" id="ARBA00011738"/>
    </source>
</evidence>
<evidence type="ECO:0000256" key="2">
    <source>
        <dbReference type="ARBA" id="ARBA00001946"/>
    </source>
</evidence>
<keyword evidence="9 16" id="KW-0456">Lyase</keyword>
<comment type="catalytic activity">
    <reaction evidence="1">
        <text>(2S,3S)-3-methyl-L-aspartate = mesaconate + NH4(+)</text>
        <dbReference type="Rhea" id="RHEA:12829"/>
        <dbReference type="ChEBI" id="CHEBI:28938"/>
        <dbReference type="ChEBI" id="CHEBI:36986"/>
        <dbReference type="ChEBI" id="CHEBI:58724"/>
        <dbReference type="EC" id="4.3.1.2"/>
    </reaction>
</comment>
<evidence type="ECO:0000256" key="13">
    <source>
        <dbReference type="PIRSR" id="PIRSR017107-4"/>
    </source>
</evidence>
<dbReference type="PANTHER" id="PTHR48073">
    <property type="entry name" value="O-SUCCINYLBENZOATE SYNTHASE-RELATED"/>
    <property type="match status" value="1"/>
</dbReference>
<feature type="binding site" evidence="13">
    <location>
        <position position="321"/>
    </location>
    <ligand>
        <name>Mg(2+)</name>
        <dbReference type="ChEBI" id="CHEBI:18420"/>
    </ligand>
</feature>
<keyword evidence="17" id="KW-1185">Reference proteome</keyword>
<comment type="cofactor">
    <cofactor evidence="2 13">
        <name>Mg(2+)</name>
        <dbReference type="ChEBI" id="CHEBI:18420"/>
    </cofactor>
</comment>
<dbReference type="SFLD" id="SFLDG00151">
    <property type="entry name" value="methylaspartate_ammonia-lyase"/>
    <property type="match status" value="1"/>
</dbReference>
<evidence type="ECO:0000256" key="10">
    <source>
        <dbReference type="PIRSR" id="PIRSR017107-1"/>
    </source>
</evidence>
<evidence type="ECO:0000256" key="8">
    <source>
        <dbReference type="ARBA" id="ARBA00022842"/>
    </source>
</evidence>
<evidence type="ECO:0000256" key="11">
    <source>
        <dbReference type="PIRSR" id="PIRSR017107-2"/>
    </source>
</evidence>
<dbReference type="SFLD" id="SFLDF00007">
    <property type="entry name" value="methylaspartate_ammonia-lyase"/>
    <property type="match status" value="1"/>
</dbReference>
<dbReference type="PIRSF" id="PIRSF017107">
    <property type="entry name" value="MAL"/>
    <property type="match status" value="1"/>
</dbReference>
<feature type="active site" description="Proton acceptor" evidence="10">
    <location>
        <position position="345"/>
    </location>
</feature>
<gene>
    <name evidence="16" type="ORF">OB919_05685</name>
</gene>
<evidence type="ECO:0000256" key="12">
    <source>
        <dbReference type="PIRSR" id="PIRSR017107-3"/>
    </source>
</evidence>
<accession>A0AAP2Z731</accession>
<keyword evidence="8 13" id="KW-0460">Magnesium</keyword>
<feature type="binding site" evidence="11">
    <location>
        <position position="186"/>
    </location>
    <ligand>
        <name>(2S,3S)-3-methyl-L-aspartate</name>
        <dbReference type="ChEBI" id="CHEBI:58724"/>
    </ligand>
</feature>
<dbReference type="CDD" id="cd03314">
    <property type="entry name" value="MAL"/>
    <property type="match status" value="1"/>
</dbReference>
<comment type="subunit">
    <text evidence="5">Homodimer.</text>
</comment>
<dbReference type="Gene3D" id="3.30.390.10">
    <property type="entry name" value="Enolase-like, N-terminal domain"/>
    <property type="match status" value="1"/>
</dbReference>
<dbReference type="SFLD" id="SFLDS00001">
    <property type="entry name" value="Enolase"/>
    <property type="match status" value="1"/>
</dbReference>
<feature type="domain" description="Methylaspartate ammonia-lyase C-terminal" evidence="15">
    <location>
        <begin position="177"/>
        <end position="422"/>
    </location>
</feature>
<dbReference type="GO" id="GO:0046872">
    <property type="term" value="F:metal ion binding"/>
    <property type="evidence" value="ECO:0007669"/>
    <property type="project" value="UniProtKB-KW"/>
</dbReference>